<evidence type="ECO:0000256" key="2">
    <source>
        <dbReference type="ARBA" id="ARBA00008432"/>
    </source>
</evidence>
<dbReference type="InterPro" id="IPR011701">
    <property type="entry name" value="MFS"/>
</dbReference>
<dbReference type="Pfam" id="PF07690">
    <property type="entry name" value="MFS_1"/>
    <property type="match status" value="1"/>
</dbReference>
<gene>
    <name evidence="9" type="ordered locus">Ferp_0315</name>
</gene>
<dbReference type="RefSeq" id="WP_012964842.1">
    <property type="nucleotide sequence ID" value="NC_013849.1"/>
</dbReference>
<dbReference type="GO" id="GO:0016020">
    <property type="term" value="C:membrane"/>
    <property type="evidence" value="ECO:0007669"/>
    <property type="project" value="UniProtKB-SubCell"/>
</dbReference>
<reference evidence="9 10" key="2">
    <citation type="journal article" date="2011" name="Stand. Genomic Sci.">
        <title>Complete genome sequence of Ferroglobus placidus AEDII12DO.</title>
        <authorList>
            <person name="Anderson I."/>
            <person name="Risso C."/>
            <person name="Holmes D."/>
            <person name="Lucas S."/>
            <person name="Copeland A."/>
            <person name="Lapidus A."/>
            <person name="Cheng J.F."/>
            <person name="Bruce D."/>
            <person name="Goodwin L."/>
            <person name="Pitluck S."/>
            <person name="Saunders E."/>
            <person name="Brettin T."/>
            <person name="Detter J.C."/>
            <person name="Han C."/>
            <person name="Tapia R."/>
            <person name="Larimer F."/>
            <person name="Land M."/>
            <person name="Hauser L."/>
            <person name="Woyke T."/>
            <person name="Lovley D."/>
            <person name="Kyrpides N."/>
            <person name="Ivanova N."/>
        </authorList>
    </citation>
    <scope>NUCLEOTIDE SEQUENCE [LARGE SCALE GENOMIC DNA]</scope>
    <source>
        <strain evidence="10">DSM 10642 / AEDII12DO</strain>
    </source>
</reference>
<dbReference type="InterPro" id="IPR036259">
    <property type="entry name" value="MFS_trans_sf"/>
</dbReference>
<evidence type="ECO:0000313" key="9">
    <source>
        <dbReference type="EMBL" id="ADC64495.1"/>
    </source>
</evidence>
<feature type="transmembrane region" description="Helical" evidence="7">
    <location>
        <begin position="160"/>
        <end position="182"/>
    </location>
</feature>
<dbReference type="InterPro" id="IPR044772">
    <property type="entry name" value="NO3_transporter"/>
</dbReference>
<feature type="transmembrane region" description="Helical" evidence="7">
    <location>
        <begin position="411"/>
        <end position="428"/>
    </location>
</feature>
<name>D3S2G5_FERPA</name>
<dbReference type="GO" id="GO:0015112">
    <property type="term" value="F:nitrate transmembrane transporter activity"/>
    <property type="evidence" value="ECO:0007669"/>
    <property type="project" value="InterPro"/>
</dbReference>
<keyword evidence="4 7" id="KW-1133">Transmembrane helix</keyword>
<reference evidence="10" key="1">
    <citation type="submission" date="2010-02" db="EMBL/GenBank/DDBJ databases">
        <title>Complete sequence of Ferroglobus placidus DSM 10642.</title>
        <authorList>
            <consortium name="US DOE Joint Genome Institute"/>
            <person name="Lucas S."/>
            <person name="Copeland A."/>
            <person name="Lapidus A."/>
            <person name="Cheng J.-F."/>
            <person name="Bruce D."/>
            <person name="Goodwin L."/>
            <person name="Pitluck S."/>
            <person name="Saunders E."/>
            <person name="Brettin T."/>
            <person name="Detter J.C."/>
            <person name="Han C."/>
            <person name="Tapia R."/>
            <person name="Larimer F."/>
            <person name="Land M."/>
            <person name="Hauser L."/>
            <person name="Kyrpides N."/>
            <person name="Ivanova N."/>
            <person name="Holmes D."/>
            <person name="Lovley D."/>
            <person name="Kyrpides N."/>
            <person name="Anderson I.J."/>
            <person name="Woyke T."/>
        </authorList>
    </citation>
    <scope>NUCLEOTIDE SEQUENCE [LARGE SCALE GENOMIC DNA]</scope>
    <source>
        <strain evidence="10">DSM 10642 / AEDII12DO</strain>
    </source>
</reference>
<feature type="transmembrane region" description="Helical" evidence="7">
    <location>
        <begin position="188"/>
        <end position="210"/>
    </location>
</feature>
<keyword evidence="6 7" id="KW-0472">Membrane</keyword>
<feature type="transmembrane region" description="Helical" evidence="7">
    <location>
        <begin position="285"/>
        <end position="307"/>
    </location>
</feature>
<dbReference type="PANTHER" id="PTHR23515">
    <property type="entry name" value="HIGH-AFFINITY NITRATE TRANSPORTER 2.3"/>
    <property type="match status" value="1"/>
</dbReference>
<feature type="transmembrane region" description="Helical" evidence="7">
    <location>
        <begin position="21"/>
        <end position="39"/>
    </location>
</feature>
<dbReference type="OrthoDB" id="157507at2157"/>
<evidence type="ECO:0000256" key="5">
    <source>
        <dbReference type="ARBA" id="ARBA00023063"/>
    </source>
</evidence>
<organism evidence="9 10">
    <name type="scientific">Ferroglobus placidus (strain DSM 10642 / AEDII12DO)</name>
    <dbReference type="NCBI Taxonomy" id="589924"/>
    <lineage>
        <taxon>Archaea</taxon>
        <taxon>Methanobacteriati</taxon>
        <taxon>Methanobacteriota</taxon>
        <taxon>Archaeoglobi</taxon>
        <taxon>Archaeoglobales</taxon>
        <taxon>Archaeoglobaceae</taxon>
        <taxon>Ferroglobus</taxon>
    </lineage>
</organism>
<feature type="transmembrane region" description="Helical" evidence="7">
    <location>
        <begin position="253"/>
        <end position="273"/>
    </location>
</feature>
<protein>
    <submittedName>
        <fullName evidence="9">Major facilitator superfamily MFS_1</fullName>
    </submittedName>
</protein>
<feature type="transmembrane region" description="Helical" evidence="7">
    <location>
        <begin position="343"/>
        <end position="366"/>
    </location>
</feature>
<dbReference type="EMBL" id="CP001899">
    <property type="protein sequence ID" value="ADC64495.1"/>
    <property type="molecule type" value="Genomic_DNA"/>
</dbReference>
<dbReference type="InterPro" id="IPR020846">
    <property type="entry name" value="MFS_dom"/>
</dbReference>
<feature type="transmembrane region" description="Helical" evidence="7">
    <location>
        <begin position="319"/>
        <end position="337"/>
    </location>
</feature>
<dbReference type="GeneID" id="8777813"/>
<dbReference type="PaxDb" id="589924-Ferp_0315"/>
<comment type="similarity">
    <text evidence="2">Belongs to the major facilitator superfamily. Nitrate/nitrite porter (TC 2.A.1.8) family.</text>
</comment>
<keyword evidence="5" id="KW-0534">Nitrate assimilation</keyword>
<evidence type="ECO:0000256" key="6">
    <source>
        <dbReference type="ARBA" id="ARBA00023136"/>
    </source>
</evidence>
<keyword evidence="10" id="KW-1185">Reference proteome</keyword>
<feature type="transmembrane region" description="Helical" evidence="7">
    <location>
        <begin position="51"/>
        <end position="70"/>
    </location>
</feature>
<feature type="domain" description="Major facilitator superfamily (MFS) profile" evidence="8">
    <location>
        <begin position="20"/>
        <end position="433"/>
    </location>
</feature>
<dbReference type="AlphaFoldDB" id="D3S2G5"/>
<feature type="transmembrane region" description="Helical" evidence="7">
    <location>
        <begin position="378"/>
        <end position="399"/>
    </location>
</feature>
<evidence type="ECO:0000256" key="4">
    <source>
        <dbReference type="ARBA" id="ARBA00022989"/>
    </source>
</evidence>
<evidence type="ECO:0000256" key="3">
    <source>
        <dbReference type="ARBA" id="ARBA00022692"/>
    </source>
</evidence>
<dbReference type="SMR" id="D3S2G5"/>
<dbReference type="Gene3D" id="1.20.1250.20">
    <property type="entry name" value="MFS general substrate transporter like domains"/>
    <property type="match status" value="2"/>
</dbReference>
<dbReference type="GO" id="GO:0042128">
    <property type="term" value="P:nitrate assimilation"/>
    <property type="evidence" value="ECO:0007669"/>
    <property type="project" value="UniProtKB-KW"/>
</dbReference>
<dbReference type="eggNOG" id="arCOG00148">
    <property type="taxonomic scope" value="Archaea"/>
</dbReference>
<sequence>MVSAEDLKKKYGLKGDPKEGLIAATLGFFVGFAAVALYGPTAKEFKDVMGLSGTLLGLLVAIPQLTGSLFRIPFGAWVDKVGGKKPMLTLLALSVIGMAGLTTLLILYYPHGLTMEMYPLILLFGALSGCGVATFSVGIPQTSYWFPQKRQGWALGTYAGLGNTAPGFFTLLIPFALAALGLPGAYSAWFLFLLAGTIVYAIIAHDAYYFQLVKKGVPRDEAIKIAKQLGQELFPSGKLVDALKISAKIGRTWALVALYFTSFGGFLALTTWFPTYWRLFHGFDIKTAGILGGVGFSLLASFIRVYGGYLSDKMGGERTAIMSYTLVLIGAGILTISTSFAPALIGEILIGAGMGIANAAVFKLVAKYVPEAVGGASGWVGGLGAFGGFVVPPILGAFVDAFGELGYARGFIVYVALALMSITISLILKKRYGHEIH</sequence>
<evidence type="ECO:0000256" key="7">
    <source>
        <dbReference type="SAM" id="Phobius"/>
    </source>
</evidence>
<proteinExistence type="inferred from homology"/>
<dbReference type="Proteomes" id="UP000002613">
    <property type="component" value="Chromosome"/>
</dbReference>
<comment type="subcellular location">
    <subcellularLocation>
        <location evidence="1">Membrane</location>
        <topology evidence="1">Multi-pass membrane protein</topology>
    </subcellularLocation>
</comment>
<evidence type="ECO:0000259" key="8">
    <source>
        <dbReference type="PROSITE" id="PS50850"/>
    </source>
</evidence>
<accession>D3S2G5</accession>
<dbReference type="SUPFAM" id="SSF103473">
    <property type="entry name" value="MFS general substrate transporter"/>
    <property type="match status" value="1"/>
</dbReference>
<feature type="transmembrane region" description="Helical" evidence="7">
    <location>
        <begin position="90"/>
        <end position="111"/>
    </location>
</feature>
<dbReference type="HOGENOM" id="CLU_001265_14_0_2"/>
<evidence type="ECO:0000256" key="1">
    <source>
        <dbReference type="ARBA" id="ARBA00004141"/>
    </source>
</evidence>
<dbReference type="STRING" id="589924.Ferp_0315"/>
<dbReference type="KEGG" id="fpl:Ferp_0315"/>
<evidence type="ECO:0000313" key="10">
    <source>
        <dbReference type="Proteomes" id="UP000002613"/>
    </source>
</evidence>
<keyword evidence="3 7" id="KW-0812">Transmembrane</keyword>
<dbReference type="PROSITE" id="PS50850">
    <property type="entry name" value="MFS"/>
    <property type="match status" value="1"/>
</dbReference>
<feature type="transmembrane region" description="Helical" evidence="7">
    <location>
        <begin position="117"/>
        <end position="139"/>
    </location>
</feature>